<organism evidence="2">
    <name type="scientific">marine metagenome</name>
    <dbReference type="NCBI Taxonomy" id="408172"/>
    <lineage>
        <taxon>unclassified sequences</taxon>
        <taxon>metagenomes</taxon>
        <taxon>ecological metagenomes</taxon>
    </lineage>
</organism>
<evidence type="ECO:0000313" key="2">
    <source>
        <dbReference type="EMBL" id="SVD18944.1"/>
    </source>
</evidence>
<dbReference type="PROSITE" id="PS51257">
    <property type="entry name" value="PROKAR_LIPOPROTEIN"/>
    <property type="match status" value="1"/>
</dbReference>
<name>A0A382T9Z5_9ZZZZ</name>
<proteinExistence type="predicted"/>
<feature type="compositionally biased region" description="Low complexity" evidence="1">
    <location>
        <begin position="23"/>
        <end position="47"/>
    </location>
</feature>
<gene>
    <name evidence="2" type="ORF">METZ01_LOCUS371798</name>
</gene>
<accession>A0A382T9Z5</accession>
<evidence type="ECO:0000256" key="1">
    <source>
        <dbReference type="SAM" id="MobiDB-lite"/>
    </source>
</evidence>
<reference evidence="2" key="1">
    <citation type="submission" date="2018-05" db="EMBL/GenBank/DDBJ databases">
        <authorList>
            <person name="Lanie J.A."/>
            <person name="Ng W.-L."/>
            <person name="Kazmierczak K.M."/>
            <person name="Andrzejewski T.M."/>
            <person name="Davidsen T.M."/>
            <person name="Wayne K.J."/>
            <person name="Tettelin H."/>
            <person name="Glass J.I."/>
            <person name="Rusch D."/>
            <person name="Podicherti R."/>
            <person name="Tsui H.-C.T."/>
            <person name="Winkler M.E."/>
        </authorList>
    </citation>
    <scope>NUCLEOTIDE SEQUENCE</scope>
</reference>
<feature type="region of interest" description="Disordered" evidence="1">
    <location>
        <begin position="23"/>
        <end position="53"/>
    </location>
</feature>
<feature type="non-terminal residue" evidence="2">
    <location>
        <position position="244"/>
    </location>
</feature>
<dbReference type="EMBL" id="UINC01135035">
    <property type="protein sequence ID" value="SVD18944.1"/>
    <property type="molecule type" value="Genomic_DNA"/>
</dbReference>
<dbReference type="AlphaFoldDB" id="A0A382T9Z5"/>
<sequence length="244" mass="26772">MKKRHLFATISLAACLIGCGKKTTTTTETEGNPPAATQPQAASSNQAKPDPVYRVAPPVDQKKAAIQNSFWAVNQHLDLGGSLYLYLSTEQVLAKLDGYLDAISALADAAGQQVGEGERQQIAMAMDMGRTAYEQVGVRDISGFGMSSFALEKDLKRNMMVLHHYPERKNGLLWKMMGAQSHDQQILKMLPADTVVAIHADLDVVTGFDWMRKFITDTAPPEIVAEFSKSLAQMNQAIKFEDLL</sequence>
<protein>
    <submittedName>
        <fullName evidence="2">Uncharacterized protein</fullName>
    </submittedName>
</protein>